<dbReference type="SMART" id="SM00849">
    <property type="entry name" value="Lactamase_B"/>
    <property type="match status" value="1"/>
</dbReference>
<dbReference type="EMBL" id="JAUSWN010000016">
    <property type="protein sequence ID" value="MDQ0480211.1"/>
    <property type="molecule type" value="Genomic_DNA"/>
</dbReference>
<organism evidence="2 3">
    <name type="scientific">Hathewaya limosa</name>
    <name type="common">Clostridium limosum</name>
    <dbReference type="NCBI Taxonomy" id="1536"/>
    <lineage>
        <taxon>Bacteria</taxon>
        <taxon>Bacillati</taxon>
        <taxon>Bacillota</taxon>
        <taxon>Clostridia</taxon>
        <taxon>Eubacteriales</taxon>
        <taxon>Clostridiaceae</taxon>
        <taxon>Hathewaya</taxon>
    </lineage>
</organism>
<dbReference type="InterPro" id="IPR052926">
    <property type="entry name" value="Metallo-beta-lactamase_dom"/>
</dbReference>
<evidence type="ECO:0000313" key="3">
    <source>
        <dbReference type="Proteomes" id="UP001224418"/>
    </source>
</evidence>
<dbReference type="InterPro" id="IPR036866">
    <property type="entry name" value="RibonucZ/Hydroxyglut_hydro"/>
</dbReference>
<dbReference type="EC" id="2.5.1.105" evidence="2"/>
<reference evidence="2 3" key="1">
    <citation type="submission" date="2023-07" db="EMBL/GenBank/DDBJ databases">
        <title>Genomic Encyclopedia of Type Strains, Phase IV (KMG-IV): sequencing the most valuable type-strain genomes for metagenomic binning, comparative biology and taxonomic classification.</title>
        <authorList>
            <person name="Goeker M."/>
        </authorList>
    </citation>
    <scope>NUCLEOTIDE SEQUENCE [LARGE SCALE GENOMIC DNA]</scope>
    <source>
        <strain evidence="2 3">DSM 1400</strain>
    </source>
</reference>
<dbReference type="RefSeq" id="WP_307356088.1">
    <property type="nucleotide sequence ID" value="NZ_BAAACJ010000055.1"/>
</dbReference>
<dbReference type="GO" id="GO:0102041">
    <property type="term" value="F:7,8-dihydropterin-6-yl-methyl-4-(beta-D-ribofuranosyl)aminobenzene 5'-phosphate synthase"/>
    <property type="evidence" value="ECO:0007669"/>
    <property type="project" value="UniProtKB-EC"/>
</dbReference>
<dbReference type="Pfam" id="PF00753">
    <property type="entry name" value="Lactamase_B"/>
    <property type="match status" value="1"/>
</dbReference>
<comment type="caution">
    <text evidence="2">The sequence shown here is derived from an EMBL/GenBank/DDBJ whole genome shotgun (WGS) entry which is preliminary data.</text>
</comment>
<gene>
    <name evidence="2" type="ORF">QOZ93_001959</name>
</gene>
<dbReference type="InterPro" id="IPR001279">
    <property type="entry name" value="Metallo-B-lactamas"/>
</dbReference>
<dbReference type="CDD" id="cd07713">
    <property type="entry name" value="DHPS-like_MBL-fold"/>
    <property type="match status" value="1"/>
</dbReference>
<name>A0ABU0JSZ7_HATLI</name>
<keyword evidence="2" id="KW-0808">Transferase</keyword>
<proteinExistence type="predicted"/>
<protein>
    <submittedName>
        <fullName evidence="2">7, 8-dihydropterin-6-yl-methyl-4-(Beta-D-ribofuranosyl)aminobenzene 5'-phosphate synthase</fullName>
        <ecNumber evidence="2">2.5.1.105</ecNumber>
    </submittedName>
</protein>
<feature type="domain" description="Metallo-beta-lactamase" evidence="1">
    <location>
        <begin position="21"/>
        <end position="205"/>
    </location>
</feature>
<dbReference type="PANTHER" id="PTHR13754">
    <property type="entry name" value="METALLO-BETA-LACTAMASE SUPERFAMILY PROTEIN"/>
    <property type="match status" value="1"/>
</dbReference>
<sequence length="287" mass="32605">MKITTIIENSLGENKSLLNEHGLSFFIENNGKNILFDTGKSGNFVENAKKLNIDLNKTNYLVLSHAHYDHCGGVRTFLDSFTSKPELFISNNFFKNSNKYHHSDGNQKLDFTSDNNEYNYIGINFDETFIKDKNLNINYVSKDMINITDNIYVFSNFEKTYNFETLNPNMIIKEDENYVIDSFKDEIVLGIDTEKGLLILLGCSHPGILNIVSTIAKRTDKKIYGILGGTHLIEADEIRINKTIDVLKDLDIKLIGVSHCTGDKAIEIFRNNCDNFFVNSTGTILNL</sequence>
<dbReference type="Proteomes" id="UP001224418">
    <property type="component" value="Unassembled WGS sequence"/>
</dbReference>
<dbReference type="PANTHER" id="PTHR13754:SF13">
    <property type="entry name" value="METALLO-BETA-LACTAMASE SUPERFAMILY PROTEIN (AFU_ORTHOLOGUE AFUA_3G07630)"/>
    <property type="match status" value="1"/>
</dbReference>
<evidence type="ECO:0000259" key="1">
    <source>
        <dbReference type="SMART" id="SM00849"/>
    </source>
</evidence>
<dbReference type="Gene3D" id="3.60.15.10">
    <property type="entry name" value="Ribonuclease Z/Hydroxyacylglutathione hydrolase-like"/>
    <property type="match status" value="1"/>
</dbReference>
<accession>A0ABU0JSZ7</accession>
<keyword evidence="3" id="KW-1185">Reference proteome</keyword>
<evidence type="ECO:0000313" key="2">
    <source>
        <dbReference type="EMBL" id="MDQ0480211.1"/>
    </source>
</evidence>
<dbReference type="InterPro" id="IPR041712">
    <property type="entry name" value="DHPS-like_MBL-fold"/>
</dbReference>
<dbReference type="SUPFAM" id="SSF56281">
    <property type="entry name" value="Metallo-hydrolase/oxidoreductase"/>
    <property type="match status" value="1"/>
</dbReference>